<keyword evidence="2" id="KW-0496">Mitochondrion</keyword>
<name>W6JNH9_HEVBR</name>
<dbReference type="EMBL" id="AP014526">
    <property type="protein sequence ID" value="BAO50902.1"/>
    <property type="molecule type" value="Genomic_DNA"/>
</dbReference>
<protein>
    <submittedName>
        <fullName evidence="2">Uncharacterized protein</fullName>
    </submittedName>
</protein>
<proteinExistence type="predicted"/>
<feature type="chain" id="PRO_5004877241" evidence="1">
    <location>
        <begin position="30"/>
        <end position="129"/>
    </location>
</feature>
<dbReference type="AlphaFoldDB" id="W6JNH9"/>
<feature type="signal peptide" evidence="1">
    <location>
        <begin position="1"/>
        <end position="29"/>
    </location>
</feature>
<keyword evidence="1" id="KW-0732">Signal</keyword>
<reference evidence="2" key="1">
    <citation type="journal article" date="2014" name="BMC Plant Biol.">
        <title>Assembly and analysis of a male sterile rubber tree mitochondrial genome reveals DNA rearrangement events and a novel transcript.</title>
        <authorList>
            <person name="Shearman J.R."/>
            <person name="Sangsrakru D."/>
            <person name="Ruang-areerate P."/>
            <person name="Sonthirod C."/>
            <person name="Uthaipaisanwong P."/>
            <person name="Yoocha T."/>
            <person name="Poopear S."/>
            <person name="Theerawattanasuk K."/>
            <person name="Tragoonrung S."/>
            <person name="Tangphatsornruang S."/>
        </authorList>
    </citation>
    <scope>NUCLEOTIDE SEQUENCE</scope>
</reference>
<organism evidence="2">
    <name type="scientific">Hevea brasiliensis</name>
    <name type="common">Para rubber tree</name>
    <name type="synonym">Siphonia brasiliensis</name>
    <dbReference type="NCBI Taxonomy" id="3981"/>
    <lineage>
        <taxon>Eukaryota</taxon>
        <taxon>Viridiplantae</taxon>
        <taxon>Streptophyta</taxon>
        <taxon>Embryophyta</taxon>
        <taxon>Tracheophyta</taxon>
        <taxon>Spermatophyta</taxon>
        <taxon>Magnoliopsida</taxon>
        <taxon>eudicotyledons</taxon>
        <taxon>Gunneridae</taxon>
        <taxon>Pentapetalae</taxon>
        <taxon>rosids</taxon>
        <taxon>fabids</taxon>
        <taxon>Malpighiales</taxon>
        <taxon>Euphorbiaceae</taxon>
        <taxon>Crotonoideae</taxon>
        <taxon>Micrandreae</taxon>
        <taxon>Hevea</taxon>
    </lineage>
</organism>
<accession>W6JNH9</accession>
<evidence type="ECO:0000313" key="2">
    <source>
        <dbReference type="EMBL" id="BAO50902.1"/>
    </source>
</evidence>
<gene>
    <name evidence="2" type="primary">orf129</name>
</gene>
<geneLocation type="mitochondrion" evidence="2"/>
<sequence>MDLLVSQYVFSLALSFSIALLVAFRAGQARDVNAINFEEKVNDLTIATLKEQIVSKIEILFRVYKDTTGDVNLPTGVNPQEVAERVFFSVDNIHWLNQIYLELVNQGTQSPHFAQALDYVLHFGGMVCS</sequence>
<dbReference type="TCDB" id="9.B.94.1.2">
    <property type="family name" value="the male sterility-associated mitochondrial protein (msmp) family"/>
</dbReference>
<evidence type="ECO:0000256" key="1">
    <source>
        <dbReference type="SAM" id="SignalP"/>
    </source>
</evidence>